<dbReference type="EMBL" id="JTJO01000073">
    <property type="protein sequence ID" value="OBW95673.1"/>
    <property type="molecule type" value="Genomic_DNA"/>
</dbReference>
<evidence type="ECO:0000313" key="6">
    <source>
        <dbReference type="EMBL" id="OBW95673.1"/>
    </source>
</evidence>
<accession>A0A1A7P114</accession>
<dbReference type="PANTHER" id="PTHR30126:SF81">
    <property type="entry name" value="HTH-TYPE TRANSCRIPTIONAL REGULATOR ILVY"/>
    <property type="match status" value="1"/>
</dbReference>
<dbReference type="OrthoDB" id="9775392at2"/>
<keyword evidence="3" id="KW-0238">DNA-binding</keyword>
<evidence type="ECO:0000313" key="7">
    <source>
        <dbReference type="Proteomes" id="UP000092643"/>
    </source>
</evidence>
<dbReference type="Pfam" id="PF03466">
    <property type="entry name" value="LysR_substrate"/>
    <property type="match status" value="1"/>
</dbReference>
<proteinExistence type="inferred from homology"/>
<comment type="similarity">
    <text evidence="1">Belongs to the LysR transcriptional regulatory family.</text>
</comment>
<dbReference type="PROSITE" id="PS50931">
    <property type="entry name" value="HTH_LYSR"/>
    <property type="match status" value="1"/>
</dbReference>
<feature type="domain" description="HTH lysR-type" evidence="5">
    <location>
        <begin position="28"/>
        <end position="85"/>
    </location>
</feature>
<dbReference type="PANTHER" id="PTHR30126">
    <property type="entry name" value="HTH-TYPE TRANSCRIPTIONAL REGULATOR"/>
    <property type="match status" value="1"/>
</dbReference>
<dbReference type="Pfam" id="PF00126">
    <property type="entry name" value="HTH_1"/>
    <property type="match status" value="1"/>
</dbReference>
<organism evidence="6 7">
    <name type="scientific">Gallibacterium anatis</name>
    <dbReference type="NCBI Taxonomy" id="750"/>
    <lineage>
        <taxon>Bacteria</taxon>
        <taxon>Pseudomonadati</taxon>
        <taxon>Pseudomonadota</taxon>
        <taxon>Gammaproteobacteria</taxon>
        <taxon>Pasteurellales</taxon>
        <taxon>Pasteurellaceae</taxon>
        <taxon>Gallibacterium</taxon>
    </lineage>
</organism>
<name>A0A1A7P114_9PAST</name>
<dbReference type="SUPFAM" id="SSF53850">
    <property type="entry name" value="Periplasmic binding protein-like II"/>
    <property type="match status" value="1"/>
</dbReference>
<protein>
    <submittedName>
        <fullName evidence="6">Transcriptional regulator</fullName>
    </submittedName>
</protein>
<dbReference type="PATRIC" id="fig|750.21.peg.1803"/>
<evidence type="ECO:0000256" key="1">
    <source>
        <dbReference type="ARBA" id="ARBA00009437"/>
    </source>
</evidence>
<reference evidence="6 7" key="1">
    <citation type="submission" date="2014-11" db="EMBL/GenBank/DDBJ databases">
        <title>Pan-genome of Gallibacterium spp.</title>
        <authorList>
            <person name="Kudirkiene E."/>
            <person name="Bojesen A.M."/>
        </authorList>
    </citation>
    <scope>NUCLEOTIDE SEQUENCE [LARGE SCALE GENOMIC DNA]</scope>
    <source>
        <strain evidence="6 7">F 279</strain>
    </source>
</reference>
<dbReference type="GO" id="GO:0003700">
    <property type="term" value="F:DNA-binding transcription factor activity"/>
    <property type="evidence" value="ECO:0007669"/>
    <property type="project" value="InterPro"/>
</dbReference>
<comment type="caution">
    <text evidence="6">The sequence shown here is derived from an EMBL/GenBank/DDBJ whole genome shotgun (WGS) entry which is preliminary data.</text>
</comment>
<gene>
    <name evidence="6" type="ORF">QV03_11320</name>
</gene>
<dbReference type="GO" id="GO:0000976">
    <property type="term" value="F:transcription cis-regulatory region binding"/>
    <property type="evidence" value="ECO:0007669"/>
    <property type="project" value="TreeGrafter"/>
</dbReference>
<dbReference type="InterPro" id="IPR037404">
    <property type="entry name" value="IlvY_PBP2"/>
</dbReference>
<dbReference type="AlphaFoldDB" id="A0A1A7P114"/>
<dbReference type="CDD" id="cd08430">
    <property type="entry name" value="PBP2_IlvY"/>
    <property type="match status" value="1"/>
</dbReference>
<dbReference type="NCBIfam" id="NF008722">
    <property type="entry name" value="PRK11716.1"/>
    <property type="match status" value="1"/>
</dbReference>
<sequence length="331" mass="37521">MRKLILLKLMIATIAIIVTFNLNLELDMDLQQIKLFLHLCESKNFARTAAVNYLSPSTLSRQIQRLEQEIGKPLFWRDNRSVELTPIGERFRQFAEKTQQDWRLFLQNIQPDNHDLSGEIRLFCSVTASYSHLPEILTQFRQQYPKVEIQLTTGDPALAVQQVQSRQADLAIAGEPEQLPENVIFHQIDLLPFSLIAPKVACVANQLLQQTPIPWQEIPFIVPVEGPARKKIEQWFQQKGIKHPKIYTTVAGHEGIVPMVAMGFGLALLPDVVIAHNPMNTQITYLNIEPEIDRLSLGICVNRKNLQNPVVNAFWLGMIGAHNGLSINNAS</sequence>
<dbReference type="SUPFAM" id="SSF46785">
    <property type="entry name" value="Winged helix' DNA-binding domain"/>
    <property type="match status" value="1"/>
</dbReference>
<keyword evidence="4" id="KW-0804">Transcription</keyword>
<evidence type="ECO:0000259" key="5">
    <source>
        <dbReference type="PROSITE" id="PS50931"/>
    </source>
</evidence>
<evidence type="ECO:0000256" key="2">
    <source>
        <dbReference type="ARBA" id="ARBA00023015"/>
    </source>
</evidence>
<dbReference type="InterPro" id="IPR036390">
    <property type="entry name" value="WH_DNA-bd_sf"/>
</dbReference>
<dbReference type="InterPro" id="IPR000847">
    <property type="entry name" value="LysR_HTH_N"/>
</dbReference>
<dbReference type="Gene3D" id="3.40.190.290">
    <property type="match status" value="1"/>
</dbReference>
<dbReference type="InterPro" id="IPR005119">
    <property type="entry name" value="LysR_subst-bd"/>
</dbReference>
<keyword evidence="2" id="KW-0805">Transcription regulation</keyword>
<evidence type="ECO:0000256" key="4">
    <source>
        <dbReference type="ARBA" id="ARBA00023163"/>
    </source>
</evidence>
<dbReference type="Gene3D" id="1.10.10.10">
    <property type="entry name" value="Winged helix-like DNA-binding domain superfamily/Winged helix DNA-binding domain"/>
    <property type="match status" value="1"/>
</dbReference>
<dbReference type="InterPro" id="IPR036388">
    <property type="entry name" value="WH-like_DNA-bd_sf"/>
</dbReference>
<dbReference type="Proteomes" id="UP000092643">
    <property type="component" value="Unassembled WGS sequence"/>
</dbReference>
<evidence type="ECO:0000256" key="3">
    <source>
        <dbReference type="ARBA" id="ARBA00023125"/>
    </source>
</evidence>